<gene>
    <name evidence="1" type="ORF">SHL_00020</name>
</gene>
<dbReference type="Proteomes" id="UP000273619">
    <property type="component" value="Segment"/>
</dbReference>
<evidence type="ECO:0000313" key="1">
    <source>
        <dbReference type="EMBL" id="CUR50710.1"/>
    </source>
</evidence>
<name>A0A160SW83_9CAUD</name>
<evidence type="ECO:0000313" key="2">
    <source>
        <dbReference type="Proteomes" id="UP000273619"/>
    </source>
</evidence>
<sequence length="88" mass="10110">MLKTIRFRASWVDPGSYGLVKAKEVEFKLGLGPCGLVVTALWAKVDGEILTITQHAYDPKLKWWQDRREIKEFVYKMSDVHGRIVTTS</sequence>
<dbReference type="Pfam" id="PF25755">
    <property type="entry name" value="Phage_T3_1_05"/>
    <property type="match status" value="1"/>
</dbReference>
<organism evidence="1 2">
    <name type="scientific">Pseudomonas phage shl2</name>
    <dbReference type="NCBI Taxonomy" id="1729933"/>
    <lineage>
        <taxon>Viruses</taxon>
        <taxon>Duplodnaviria</taxon>
        <taxon>Heunggongvirae</taxon>
        <taxon>Uroviricota</taxon>
        <taxon>Caudoviricetes</taxon>
        <taxon>Autographivirales</taxon>
        <taxon>Autotranscriptaviridae</taxon>
        <taxon>Studiervirinae</taxon>
        <taxon>Hennigervirus</taxon>
        <taxon>Hennigervirus shl2</taxon>
        <taxon>Ghunavirus shl2</taxon>
    </lineage>
</organism>
<proteinExistence type="predicted"/>
<reference evidence="2" key="1">
    <citation type="submission" date="2015-10" db="EMBL/GenBank/DDBJ databases">
        <authorList>
            <person name="Millard A."/>
        </authorList>
    </citation>
    <scope>NUCLEOTIDE SEQUENCE [LARGE SCALE GENOMIC DNA]</scope>
</reference>
<dbReference type="EMBL" id="LN889756">
    <property type="protein sequence ID" value="CUR50710.1"/>
    <property type="molecule type" value="Genomic_DNA"/>
</dbReference>
<keyword evidence="2" id="KW-1185">Reference proteome</keyword>
<accession>A0A160SW83</accession>
<protein>
    <submittedName>
        <fullName evidence="1">Uncharacterized protein</fullName>
    </submittedName>
</protein>
<dbReference type="InterPro" id="IPR058006">
    <property type="entry name" value="1.05"/>
</dbReference>